<proteinExistence type="predicted"/>
<sequence>MWGCPCFLCTIPFCLPRLKLRQCIFRIIGKRVKSFHKRRCCITLLLSVLYNTYCFAFQKHKFYWSRQALLHRKTAVIAIPKRSYRFLTELFLQYQNEILPSHYLHAVAAFVGLTSVSRADLSLFHQANLP</sequence>
<accession>V8CM25</accession>
<protein>
    <submittedName>
        <fullName evidence="1">Uncharacterized protein</fullName>
    </submittedName>
</protein>
<keyword evidence="2" id="KW-1185">Reference proteome</keyword>
<reference evidence="1 2" key="1">
    <citation type="submission" date="2013-10" db="EMBL/GenBank/DDBJ databases">
        <title>The Genome Sequence of Prevotella nigrescens CC14M.</title>
        <authorList>
            <consortium name="The Broad Institute Genomics Platform"/>
            <person name="Earl A."/>
            <person name="Allen-Vercoe E."/>
            <person name="Daigneault M."/>
            <person name="Young S.K."/>
            <person name="Zeng Q."/>
            <person name="Gargeya S."/>
            <person name="Fitzgerald M."/>
            <person name="Abouelleil A."/>
            <person name="Alvarado L."/>
            <person name="Chapman S.B."/>
            <person name="Gainer-Dewar J."/>
            <person name="Goldberg J."/>
            <person name="Griggs A."/>
            <person name="Gujja S."/>
            <person name="Hansen M."/>
            <person name="Howarth C."/>
            <person name="Imamovic A."/>
            <person name="Ireland A."/>
            <person name="Larimer J."/>
            <person name="McCowan C."/>
            <person name="Murphy C."/>
            <person name="Pearson M."/>
            <person name="Poon T.W."/>
            <person name="Priest M."/>
            <person name="Roberts A."/>
            <person name="Saif S."/>
            <person name="Shea T."/>
            <person name="Sykes S."/>
            <person name="Wortman J."/>
            <person name="Nusbaum C."/>
            <person name="Birren B."/>
        </authorList>
    </citation>
    <scope>NUCLEOTIDE SEQUENCE [LARGE SCALE GENOMIC DNA]</scope>
    <source>
        <strain evidence="1 2">CC14M</strain>
    </source>
</reference>
<organism evidence="1 2">
    <name type="scientific">Prevotella nigrescens CC14M</name>
    <dbReference type="NCBI Taxonomy" id="1073366"/>
    <lineage>
        <taxon>Bacteria</taxon>
        <taxon>Pseudomonadati</taxon>
        <taxon>Bacteroidota</taxon>
        <taxon>Bacteroidia</taxon>
        <taxon>Bacteroidales</taxon>
        <taxon>Prevotellaceae</taxon>
        <taxon>Prevotella</taxon>
    </lineage>
</organism>
<dbReference type="Proteomes" id="UP000018727">
    <property type="component" value="Unassembled WGS sequence"/>
</dbReference>
<dbReference type="EMBL" id="AZJH01000023">
    <property type="protein sequence ID" value="ETD28418.1"/>
    <property type="molecule type" value="Genomic_DNA"/>
</dbReference>
<evidence type="ECO:0000313" key="2">
    <source>
        <dbReference type="Proteomes" id="UP000018727"/>
    </source>
</evidence>
<name>V8CM25_9BACT</name>
<dbReference type="HOGENOM" id="CLU_1936166_0_0_10"/>
<dbReference type="AlphaFoldDB" id="V8CM25"/>
<evidence type="ECO:0000313" key="1">
    <source>
        <dbReference type="EMBL" id="ETD28418.1"/>
    </source>
</evidence>
<dbReference type="PATRIC" id="fig|1073366.3.peg.1617"/>
<comment type="caution">
    <text evidence="1">The sequence shown here is derived from an EMBL/GenBank/DDBJ whole genome shotgun (WGS) entry which is preliminary data.</text>
</comment>
<gene>
    <name evidence="1" type="ORF">HMPREF1173_01558</name>
</gene>